<accession>A0A8J6L895</accession>
<reference evidence="1" key="2">
    <citation type="submission" date="2021-08" db="EMBL/GenBank/DDBJ databases">
        <authorList>
            <person name="Eriksson T."/>
        </authorList>
    </citation>
    <scope>NUCLEOTIDE SEQUENCE</scope>
    <source>
        <strain evidence="1">Stoneville</strain>
        <tissue evidence="1">Whole head</tissue>
    </source>
</reference>
<dbReference type="EMBL" id="JABDTM020027989">
    <property type="protein sequence ID" value="KAH0809678.1"/>
    <property type="molecule type" value="Genomic_DNA"/>
</dbReference>
<proteinExistence type="predicted"/>
<comment type="caution">
    <text evidence="1">The sequence shown here is derived from an EMBL/GenBank/DDBJ whole genome shotgun (WGS) entry which is preliminary data.</text>
</comment>
<reference evidence="1" key="1">
    <citation type="journal article" date="2020" name="J Insects Food Feed">
        <title>The yellow mealworm (Tenebrio molitor) genome: a resource for the emerging insects as food and feed industry.</title>
        <authorList>
            <person name="Eriksson T."/>
            <person name="Andere A."/>
            <person name="Kelstrup H."/>
            <person name="Emery V."/>
            <person name="Picard C."/>
        </authorList>
    </citation>
    <scope>NUCLEOTIDE SEQUENCE</scope>
    <source>
        <strain evidence="1">Stoneville</strain>
        <tissue evidence="1">Whole head</tissue>
    </source>
</reference>
<sequence length="812" mass="89680">MNPRPPPSPGVVATPPRFIVASLLRAITQNNNVFGLGGGITAAVMLVLVGRALDWRRELAAALAGNKFKRNGTYFKRDLMNISSGGRGRHAYVRGLRRHACGGGQGQVRSGFQFGAHSFLNRAQSNQELDKRKLNKSPRMGKRTGPACFLGGVCRRGGCIFTNHFAGCDANVQFKRQRGGIVPRGNSSSILINNSWDGVNRKETREGGCWGLWRRLSPPDRAYIFISRRNSPESGSKWRRDFFTPALAKAIKHLYGGAPGSAPGMHRSRSIRAGFNVAPIKRTHNSIRGSRDCFAFLAFAVSDRSLWLVVSCTECFDDTYDVHDAINPIHAATDCCLRERVEPPPGRAFAMLPALDQQMAPRSESGKVRPKNSYFSSDWEYVKSCFTLKVPKIDIYEPSVRRHFSHMSTLFDAQATKERVLHLRECAETSLRIEAISHFYEIPMANGKQQEAAFENKEILNRCSHNSRAFRSIVTHFPPPKSGPAFSRTNLNSARTESLCAPNPANIFFNPVKLSETFPTADDSLHPANNVILRVGSCGGENSGTSAGAVTFRSLPFLVNYGEGGLIRPPSIPASGHALFQKLAVSEVSYGHIPSNIALSLSMDASLASTVPAVGIKGWLVGKEVAPLYDSSVLVLDFGKKSKIGKRRDKRKSNSDGAAPVAFIHPLRDLLGGSRTSIDTFMYLFLYFHFIPPQNRTLLHLVTPLKGRKTDIFMGYVIFSRGSTIKIGIVQMFRKKRARGKNLETTSTLPRALSDCLPITGLMCSIRDDQDNRGPTRSNFLSSISQRRFVWMTVREMCKFVIVKLCPKEGPG</sequence>
<organism evidence="1 2">
    <name type="scientific">Tenebrio molitor</name>
    <name type="common">Yellow mealworm beetle</name>
    <dbReference type="NCBI Taxonomy" id="7067"/>
    <lineage>
        <taxon>Eukaryota</taxon>
        <taxon>Metazoa</taxon>
        <taxon>Ecdysozoa</taxon>
        <taxon>Arthropoda</taxon>
        <taxon>Hexapoda</taxon>
        <taxon>Insecta</taxon>
        <taxon>Pterygota</taxon>
        <taxon>Neoptera</taxon>
        <taxon>Endopterygota</taxon>
        <taxon>Coleoptera</taxon>
        <taxon>Polyphaga</taxon>
        <taxon>Cucujiformia</taxon>
        <taxon>Tenebrionidae</taxon>
        <taxon>Tenebrio</taxon>
    </lineage>
</organism>
<evidence type="ECO:0000313" key="1">
    <source>
        <dbReference type="EMBL" id="KAH0809678.1"/>
    </source>
</evidence>
<keyword evidence="2" id="KW-1185">Reference proteome</keyword>
<gene>
    <name evidence="1" type="ORF">GEV33_013111</name>
</gene>
<name>A0A8J6L895_TENMO</name>
<dbReference type="AlphaFoldDB" id="A0A8J6L895"/>
<protein>
    <submittedName>
        <fullName evidence="1">Uncharacterized protein</fullName>
    </submittedName>
</protein>
<evidence type="ECO:0000313" key="2">
    <source>
        <dbReference type="Proteomes" id="UP000719412"/>
    </source>
</evidence>
<dbReference type="Proteomes" id="UP000719412">
    <property type="component" value="Unassembled WGS sequence"/>
</dbReference>